<evidence type="ECO:0000256" key="1">
    <source>
        <dbReference type="SAM" id="MobiDB-lite"/>
    </source>
</evidence>
<feature type="compositionally biased region" description="Low complexity" evidence="1">
    <location>
        <begin position="75"/>
        <end position="87"/>
    </location>
</feature>
<evidence type="ECO:0000313" key="2">
    <source>
        <dbReference type="EMBL" id="CAD7432849.1"/>
    </source>
</evidence>
<protein>
    <submittedName>
        <fullName evidence="2">Uncharacterized protein</fullName>
    </submittedName>
</protein>
<dbReference type="AlphaFoldDB" id="A0A7R9EFY4"/>
<proteinExistence type="predicted"/>
<reference evidence="2" key="1">
    <citation type="submission" date="2020-11" db="EMBL/GenBank/DDBJ databases">
        <authorList>
            <person name="Tran Van P."/>
        </authorList>
    </citation>
    <scope>NUCLEOTIDE SEQUENCE</scope>
</reference>
<gene>
    <name evidence="2" type="ORF">TMSB3V08_LOCUS9545</name>
</gene>
<name>A0A7R9EFY4_9NEOP</name>
<dbReference type="EMBL" id="OB795914">
    <property type="protein sequence ID" value="CAD7432849.1"/>
    <property type="molecule type" value="Genomic_DNA"/>
</dbReference>
<organism evidence="2">
    <name type="scientific">Timema monikensis</name>
    <dbReference type="NCBI Taxonomy" id="170555"/>
    <lineage>
        <taxon>Eukaryota</taxon>
        <taxon>Metazoa</taxon>
        <taxon>Ecdysozoa</taxon>
        <taxon>Arthropoda</taxon>
        <taxon>Hexapoda</taxon>
        <taxon>Insecta</taxon>
        <taxon>Pterygota</taxon>
        <taxon>Neoptera</taxon>
        <taxon>Polyneoptera</taxon>
        <taxon>Phasmatodea</taxon>
        <taxon>Timematodea</taxon>
        <taxon>Timematoidea</taxon>
        <taxon>Timematidae</taxon>
        <taxon>Timema</taxon>
    </lineage>
</organism>
<sequence length="407" mass="45695">MFRKVTSLGERIRISMEMKSPDSQISGVYICGSFQLRSTKGATIILWRNITQTNAQFEEDNPKEFEEDLAAAEMPSPSLSTSSNSNTCQGTDPTFEKYSRYLSLTLEASSLKLPPKRRNVELLNSRLASVPKSPTVMLDSKQHSKSSNSEDSIPLYGKNSLLQIVTNSGGNHSLSWHIKLNFGHCLQHFTATYNIYHSFGRVPTQCYAIVTVFYRMNKMGMDHFILGFWIKLRFMAHFSLVQSECRDALLTHWISLDPLANLGFQVPASLAGFYCEQISIDSNSILLINGALVKCKFTVLDSMAPNVNTLHQAPLAFYNLGADTTFGVSVKNNCYLITVMLLDVRYVGGVNITKGPLLWPYYAMNKKASIKNKVQVVSATNWSLWNCIKYIIKRCFLCLSHKATAIK</sequence>
<feature type="region of interest" description="Disordered" evidence="1">
    <location>
        <begin position="57"/>
        <end position="90"/>
    </location>
</feature>
<accession>A0A7R9EFY4</accession>
<feature type="compositionally biased region" description="Acidic residues" evidence="1">
    <location>
        <begin position="57"/>
        <end position="70"/>
    </location>
</feature>